<protein>
    <submittedName>
        <fullName evidence="5">Chondroitin synthase</fullName>
    </submittedName>
</protein>
<dbReference type="Pfam" id="PF00535">
    <property type="entry name" value="Glycos_transf_2"/>
    <property type="match status" value="1"/>
</dbReference>
<keyword evidence="6" id="KW-1185">Reference proteome</keyword>
<dbReference type="Pfam" id="PF02709">
    <property type="entry name" value="Glyco_transf_7C"/>
    <property type="match status" value="1"/>
</dbReference>
<dbReference type="GO" id="GO:0016740">
    <property type="term" value="F:transferase activity"/>
    <property type="evidence" value="ECO:0007669"/>
    <property type="project" value="UniProtKB-KW"/>
</dbReference>
<dbReference type="PANTHER" id="PTHR43685:SF3">
    <property type="entry name" value="SLR2126 PROTEIN"/>
    <property type="match status" value="1"/>
</dbReference>
<dbReference type="InterPro" id="IPR050834">
    <property type="entry name" value="Glycosyltransf_2"/>
</dbReference>
<dbReference type="OrthoDB" id="9784574at2"/>
<dbReference type="PANTHER" id="PTHR43685">
    <property type="entry name" value="GLYCOSYLTRANSFERASE"/>
    <property type="match status" value="1"/>
</dbReference>
<dbReference type="AlphaFoldDB" id="A0A517MPQ5"/>
<dbReference type="SUPFAM" id="SSF53448">
    <property type="entry name" value="Nucleotide-diphospho-sugar transferases"/>
    <property type="match status" value="1"/>
</dbReference>
<evidence type="ECO:0000313" key="5">
    <source>
        <dbReference type="EMBL" id="QDS96868.1"/>
    </source>
</evidence>
<gene>
    <name evidence="5" type="primary">kfoC</name>
    <name evidence="5" type="ORF">HG15A2_01270</name>
</gene>
<dbReference type="CDD" id="cd06420">
    <property type="entry name" value="GT2_Chondriotin_Pol_N"/>
    <property type="match status" value="1"/>
</dbReference>
<proteinExistence type="predicted"/>
<evidence type="ECO:0000256" key="2">
    <source>
        <dbReference type="SAM" id="MobiDB-lite"/>
    </source>
</evidence>
<evidence type="ECO:0000313" key="6">
    <source>
        <dbReference type="Proteomes" id="UP000319852"/>
    </source>
</evidence>
<dbReference type="InterPro" id="IPR029044">
    <property type="entry name" value="Nucleotide-diphossugar_trans"/>
</dbReference>
<dbReference type="InterPro" id="IPR027791">
    <property type="entry name" value="Galactosyl_T_C"/>
</dbReference>
<dbReference type="KEGG" id="amob:HG15A2_01270"/>
<evidence type="ECO:0000256" key="1">
    <source>
        <dbReference type="ARBA" id="ARBA00022679"/>
    </source>
</evidence>
<dbReference type="Gene3D" id="3.90.550.10">
    <property type="entry name" value="Spore Coat Polysaccharide Biosynthesis Protein SpsA, Chain A"/>
    <property type="match status" value="1"/>
</dbReference>
<dbReference type="RefSeq" id="WP_145056812.1">
    <property type="nucleotide sequence ID" value="NZ_CP036263.1"/>
</dbReference>
<evidence type="ECO:0000259" key="4">
    <source>
        <dbReference type="Pfam" id="PF02709"/>
    </source>
</evidence>
<dbReference type="EMBL" id="CP036263">
    <property type="protein sequence ID" value="QDS96868.1"/>
    <property type="molecule type" value="Genomic_DNA"/>
</dbReference>
<keyword evidence="1" id="KW-0808">Transferase</keyword>
<feature type="domain" description="Galactosyltransferase C-terminal" evidence="4">
    <location>
        <begin position="185"/>
        <end position="233"/>
    </location>
</feature>
<evidence type="ECO:0000259" key="3">
    <source>
        <dbReference type="Pfam" id="PF00535"/>
    </source>
</evidence>
<feature type="region of interest" description="Disordered" evidence="2">
    <location>
        <begin position="288"/>
        <end position="321"/>
    </location>
</feature>
<feature type="compositionally biased region" description="Basic and acidic residues" evidence="2">
    <location>
        <begin position="311"/>
        <end position="321"/>
    </location>
</feature>
<accession>A0A517MPQ5</accession>
<dbReference type="InterPro" id="IPR001173">
    <property type="entry name" value="Glyco_trans_2-like"/>
</dbReference>
<feature type="domain" description="Glycosyltransferase 2-like" evidence="3">
    <location>
        <begin position="4"/>
        <end position="109"/>
    </location>
</feature>
<sequence length="321" mass="36482">MKVSAILATYNEPKWLEKVIWGYAVQTHESFELVIADDGSTAETAETIKKLRNETGLIIKHVWHEDDGFRKCRILNKAIQAATSDYLVFSDGDCIPRNDFLEAHVRYATPRRFLSGGLVRLPMDVSHKISVDDIQEQKATDYAWLRGSGMSWNKKCVMLVKSKWQARLCDFLTTTRATWNGHNASGWKEDILEVNGFDERMGYGGEDREMGLRLMNKGIQPVQIRHRAVCVHLDHKRGYVHKAILAWNKQHRQKVSRMRMTWTNYGIAGQEDTSSGMILQFPGQPITPVDTDAEPAVASDSSNMVVSFPTQEEKQPTRKAA</sequence>
<name>A0A517MPQ5_9BACT</name>
<dbReference type="Proteomes" id="UP000319852">
    <property type="component" value="Chromosome"/>
</dbReference>
<feature type="compositionally biased region" description="Polar residues" evidence="2">
    <location>
        <begin position="299"/>
        <end position="310"/>
    </location>
</feature>
<organism evidence="5 6">
    <name type="scientific">Adhaeretor mobilis</name>
    <dbReference type="NCBI Taxonomy" id="1930276"/>
    <lineage>
        <taxon>Bacteria</taxon>
        <taxon>Pseudomonadati</taxon>
        <taxon>Planctomycetota</taxon>
        <taxon>Planctomycetia</taxon>
        <taxon>Pirellulales</taxon>
        <taxon>Lacipirellulaceae</taxon>
        <taxon>Adhaeretor</taxon>
    </lineage>
</organism>
<reference evidence="5 6" key="1">
    <citation type="submission" date="2019-02" db="EMBL/GenBank/DDBJ databases">
        <title>Deep-cultivation of Planctomycetes and their phenomic and genomic characterization uncovers novel biology.</title>
        <authorList>
            <person name="Wiegand S."/>
            <person name="Jogler M."/>
            <person name="Boedeker C."/>
            <person name="Pinto D."/>
            <person name="Vollmers J."/>
            <person name="Rivas-Marin E."/>
            <person name="Kohn T."/>
            <person name="Peeters S.H."/>
            <person name="Heuer A."/>
            <person name="Rast P."/>
            <person name="Oberbeckmann S."/>
            <person name="Bunk B."/>
            <person name="Jeske O."/>
            <person name="Meyerdierks A."/>
            <person name="Storesund J.E."/>
            <person name="Kallscheuer N."/>
            <person name="Luecker S."/>
            <person name="Lage O.M."/>
            <person name="Pohl T."/>
            <person name="Merkel B.J."/>
            <person name="Hornburger P."/>
            <person name="Mueller R.-W."/>
            <person name="Bruemmer F."/>
            <person name="Labrenz M."/>
            <person name="Spormann A.M."/>
            <person name="Op den Camp H."/>
            <person name="Overmann J."/>
            <person name="Amann R."/>
            <person name="Jetten M.S.M."/>
            <person name="Mascher T."/>
            <person name="Medema M.H."/>
            <person name="Devos D.P."/>
            <person name="Kaster A.-K."/>
            <person name="Ovreas L."/>
            <person name="Rohde M."/>
            <person name="Galperin M.Y."/>
            <person name="Jogler C."/>
        </authorList>
    </citation>
    <scope>NUCLEOTIDE SEQUENCE [LARGE SCALE GENOMIC DNA]</scope>
    <source>
        <strain evidence="5 6">HG15A2</strain>
    </source>
</reference>